<dbReference type="PANTHER" id="PTHR21704:SF18">
    <property type="entry name" value="NIPPED-B-LIKE PROTEIN"/>
    <property type="match status" value="1"/>
</dbReference>
<dbReference type="CDD" id="cd23958">
    <property type="entry name" value="SCC2"/>
    <property type="match status" value="1"/>
</dbReference>
<evidence type="ECO:0000256" key="1">
    <source>
        <dbReference type="RuleBase" id="RU364107"/>
    </source>
</evidence>
<keyword evidence="6" id="KW-1185">Reference proteome</keyword>
<feature type="compositionally biased region" description="Polar residues" evidence="3">
    <location>
        <begin position="193"/>
        <end position="203"/>
    </location>
</feature>
<dbReference type="InterPro" id="IPR011989">
    <property type="entry name" value="ARM-like"/>
</dbReference>
<dbReference type="InterPro" id="IPR033031">
    <property type="entry name" value="Scc2/Nipped-B"/>
</dbReference>
<feature type="compositionally biased region" description="Polar residues" evidence="3">
    <location>
        <begin position="211"/>
        <end position="223"/>
    </location>
</feature>
<proteinExistence type="inferred from homology"/>
<dbReference type="EMBL" id="MU006096">
    <property type="protein sequence ID" value="KAF2838881.1"/>
    <property type="molecule type" value="Genomic_DNA"/>
</dbReference>
<dbReference type="GO" id="GO:0034087">
    <property type="term" value="P:establishment of mitotic sister chromatid cohesion"/>
    <property type="evidence" value="ECO:0007669"/>
    <property type="project" value="TreeGrafter"/>
</dbReference>
<evidence type="ECO:0000256" key="2">
    <source>
        <dbReference type="SAM" id="Coils"/>
    </source>
</evidence>
<protein>
    <recommendedName>
        <fullName evidence="1">Sister chromatid cohesion protein</fullName>
    </recommendedName>
</protein>
<comment type="subcellular location">
    <subcellularLocation>
        <location evidence="1">Nucleus</location>
    </subcellularLocation>
</comment>
<comment type="caution">
    <text evidence="5">The sequence shown here is derived from an EMBL/GenBank/DDBJ whole genome shotgun (WGS) entry which is preliminary data.</text>
</comment>
<dbReference type="GO" id="GO:0003682">
    <property type="term" value="F:chromatin binding"/>
    <property type="evidence" value="ECO:0007669"/>
    <property type="project" value="TreeGrafter"/>
</dbReference>
<feature type="compositionally biased region" description="Pro residues" evidence="3">
    <location>
        <begin position="227"/>
        <end position="238"/>
    </location>
</feature>
<gene>
    <name evidence="5" type="ORF">M501DRAFT_1011612</name>
</gene>
<evidence type="ECO:0000259" key="4">
    <source>
        <dbReference type="Pfam" id="PF12830"/>
    </source>
</evidence>
<dbReference type="Proteomes" id="UP000799429">
    <property type="component" value="Unassembled WGS sequence"/>
</dbReference>
<name>A0A9P4SA86_9PEZI</name>
<comment type="similarity">
    <text evidence="1">Belongs to the SCC2/Nipped-B family.</text>
</comment>
<dbReference type="GO" id="GO:1990414">
    <property type="term" value="P:replication-born double-strand break repair via sister chromatid exchange"/>
    <property type="evidence" value="ECO:0007669"/>
    <property type="project" value="TreeGrafter"/>
</dbReference>
<feature type="domain" description="Sister chromatid cohesion C-terminal" evidence="4">
    <location>
        <begin position="1485"/>
        <end position="1668"/>
    </location>
</feature>
<organism evidence="5 6">
    <name type="scientific">Patellaria atrata CBS 101060</name>
    <dbReference type="NCBI Taxonomy" id="1346257"/>
    <lineage>
        <taxon>Eukaryota</taxon>
        <taxon>Fungi</taxon>
        <taxon>Dikarya</taxon>
        <taxon>Ascomycota</taxon>
        <taxon>Pezizomycotina</taxon>
        <taxon>Dothideomycetes</taxon>
        <taxon>Dothideomycetes incertae sedis</taxon>
        <taxon>Patellariales</taxon>
        <taxon>Patellariaceae</taxon>
        <taxon>Patellaria</taxon>
    </lineage>
</organism>
<keyword evidence="1" id="KW-0131">Cell cycle</keyword>
<dbReference type="Pfam" id="PF20168">
    <property type="entry name" value="PDS5"/>
    <property type="match status" value="1"/>
</dbReference>
<keyword evidence="2" id="KW-0175">Coiled coil</keyword>
<feature type="region of interest" description="Disordered" evidence="3">
    <location>
        <begin position="1854"/>
        <end position="1922"/>
    </location>
</feature>
<dbReference type="SUPFAM" id="SSF48371">
    <property type="entry name" value="ARM repeat"/>
    <property type="match status" value="1"/>
</dbReference>
<dbReference type="PANTHER" id="PTHR21704">
    <property type="entry name" value="NIPPED-B-LIKE PROTEIN DELANGIN SCC2-RELATED"/>
    <property type="match status" value="1"/>
</dbReference>
<dbReference type="Pfam" id="PF12830">
    <property type="entry name" value="Nipped-B_C"/>
    <property type="match status" value="1"/>
</dbReference>
<evidence type="ECO:0000256" key="3">
    <source>
        <dbReference type="SAM" id="MobiDB-lite"/>
    </source>
</evidence>
<dbReference type="GO" id="GO:0071169">
    <property type="term" value="P:establishment of protein localization to chromatin"/>
    <property type="evidence" value="ECO:0007669"/>
    <property type="project" value="TreeGrafter"/>
</dbReference>
<dbReference type="GO" id="GO:0090694">
    <property type="term" value="C:Scc2-Scc4 cohesin loading complex"/>
    <property type="evidence" value="ECO:0007669"/>
    <property type="project" value="TreeGrafter"/>
</dbReference>
<feature type="coiled-coil region" evidence="2">
    <location>
        <begin position="66"/>
        <end position="103"/>
    </location>
</feature>
<feature type="compositionally biased region" description="Basic residues" evidence="3">
    <location>
        <begin position="1890"/>
        <end position="1899"/>
    </location>
</feature>
<feature type="region of interest" description="Disordered" evidence="3">
    <location>
        <begin position="181"/>
        <end position="246"/>
    </location>
</feature>
<feature type="region of interest" description="Disordered" evidence="3">
    <location>
        <begin position="670"/>
        <end position="702"/>
    </location>
</feature>
<dbReference type="Gene3D" id="1.25.10.10">
    <property type="entry name" value="Leucine-rich Repeat Variant"/>
    <property type="match status" value="1"/>
</dbReference>
<feature type="compositionally biased region" description="Polar residues" evidence="3">
    <location>
        <begin position="121"/>
        <end position="139"/>
    </location>
</feature>
<feature type="region of interest" description="Disordered" evidence="3">
    <location>
        <begin position="113"/>
        <end position="139"/>
    </location>
</feature>
<dbReference type="InterPro" id="IPR024986">
    <property type="entry name" value="Nipped-B_C"/>
</dbReference>
<reference evidence="5" key="1">
    <citation type="journal article" date="2020" name="Stud. Mycol.">
        <title>101 Dothideomycetes genomes: a test case for predicting lifestyles and emergence of pathogens.</title>
        <authorList>
            <person name="Haridas S."/>
            <person name="Albert R."/>
            <person name="Binder M."/>
            <person name="Bloem J."/>
            <person name="Labutti K."/>
            <person name="Salamov A."/>
            <person name="Andreopoulos B."/>
            <person name="Baker S."/>
            <person name="Barry K."/>
            <person name="Bills G."/>
            <person name="Bluhm B."/>
            <person name="Cannon C."/>
            <person name="Castanera R."/>
            <person name="Culley D."/>
            <person name="Daum C."/>
            <person name="Ezra D."/>
            <person name="Gonzalez J."/>
            <person name="Henrissat B."/>
            <person name="Kuo A."/>
            <person name="Liang C."/>
            <person name="Lipzen A."/>
            <person name="Lutzoni F."/>
            <person name="Magnuson J."/>
            <person name="Mondo S."/>
            <person name="Nolan M."/>
            <person name="Ohm R."/>
            <person name="Pangilinan J."/>
            <person name="Park H.-J."/>
            <person name="Ramirez L."/>
            <person name="Alfaro M."/>
            <person name="Sun H."/>
            <person name="Tritt A."/>
            <person name="Yoshinaga Y."/>
            <person name="Zwiers L.-H."/>
            <person name="Turgeon B."/>
            <person name="Goodwin S."/>
            <person name="Spatafora J."/>
            <person name="Crous P."/>
            <person name="Grigoriev I."/>
        </authorList>
    </citation>
    <scope>NUCLEOTIDE SEQUENCE</scope>
    <source>
        <strain evidence="5">CBS 101060</strain>
    </source>
</reference>
<dbReference type="OrthoDB" id="418242at2759"/>
<sequence length="1922" mass="212193">MNNTNGKHGAWAPDNAMSLPFRPPTVDDALEYSPLTSIVPFNTDIIPFPSAGPAASPSLINTPQERQRSQRLLSALDQEASNLNNTSARLQKTLQDLKKLLQADDLTQFVFKKPQPLRTPPSETNTNPPVNGHTSRTSVQPKLGSFANMVLQSTDILYRCMLYPGAVQRLSWRLIYIDPTPDESPKRKRIQKTETLQRTQARGSPQVKVKISNQHAFNQNRQELPSPVVPSPAVPSPALPSSAVPSLALPSSAVPSLALPSSAVPSLALPSSVVPTPTLPSSKATPVPTGPGKPAVLIPALPPSSQHTEYLEFPDVDTRVRAGVDAPSRKRKRDETQEEADALAMRIDQREKADTALYALQNVIDEVFLAEDQLQPDTSENIGTVDSNYFITTTVEDTEIPLLAPPITSRLDSAIQKVISLSRFGDVPAEDLGRLQKLLEVSARSVEKYSLYPGEGWSEGDVEEWIQRLAASKNGLVACKILLRILSAGREEKQLYSEELVQSIIAALKHVLDTCLIPTVEGRSSGSEAELFKLRSDNKKPLSDLLHVCSKVLKLLGDLLVKVEVSESVITSVEFLAKDLIFVENAPNEKESALGIQKYELARRAAMDVIGKIFSKHEGQRKFIIDEILTSLEKLPVTRQSARQYKLAEGKPIQLVSALLMRLIQTSATRSAKESKKKGGHKQFHLNDSENSDEESSDDDVRSSIKPFALIDPDEADNMDMDRAVQALKEVAEPLYNEMSRQARYLIGFMVKRALTSTKSGDQPYRNLLDIFVEDFLNVLSSTDWPAAEILLRVLVQNMLQLISDEKSTVQAKNMALDLMGLIGSGILDIRAHMESHAKSIDSSQSELAARLAQLAMDVLSEQASNNDVLEFNGPYRVIIQHLHANAPNDAQSLTARGYLLNQWSWSLWNSFQKTEDEEGVLKRSFKTLCINLRNAILNPEWLHQEYEFESVNLSLARFASSLTVLSMPFAKSLDHILGYLNKSMDSEYPNIRSRSLKSLDQLLDKEASLVSKGFVRTGIMKGLNDGSSLVRSSALDLLGKCLTLKPSLETEMYKLICRRTMDAGINVRKRAMKMLKDIYLRNNGKEVKTTIAHYLLQRITDHDESISELARQTFEEIWFAPFYGPSSNQSDPVQSKLALRKQVVLIVETVEHGDSALQVLESLLQSVLSNNSKNATSNFQVCLALVTTMFDGIVDNRDLPGNVPQNSIAKTLTIFAKARPKLFTAKQLTLLEPFLGHLATMDDFVMFRSVAVIIRLTLESLTTFEEPFLKNVLGKLMTSVSKCPSRLELDEVAACIWTISCALSDLSRPVALMKSVLAGIQKQKTADLQDNTVIKRLEKYIVIAGCLGKNCNFENNIKDFKGQFPSWKGDLVSGLIVDELCVWTRQKYALPLRQAALESIGQISITSPRQYIREDVSTAFKLVFHNREQQLQRIIISGFRNFFSLEEKRSESGAEIAVGEGAATGSARFAASYAGTDNDGVAIGIAQTFLPFILEIALASTDDLALTATEVIASINRQGLMHPKECGPALVALETSPNTLISDIAFAEHRILHHKHESMFEKEYMKAVSDAFKYQKEVTGNAQGAIGQPLASKLRRLFDVLKTGNGKVRKRFLANMCSRADFELGKLDVTGSPPTHTVFSRFCLENLAFFEYARTDELLYLISCMEKLVTTTGAPVAHAIELEILGVRLEVEQINVAPQENIFIAENSVPTPVKSEQDDVKPVTEPVAEPVPTPIPTNIRVPPERLYQLTVAAVTLSMVWETRSFLRTLWGLHKQKDGKAKPAVKDLNKAPTKVPFIKGDKYMDKVTNLLASLESQDTQIAQCRAFAELLSVDNELKIDSEGEDAELARAAAGYETPSENEGANGSVMASGGGRGRKRKGSMSATNTPKKAKRGRPSKAKTTPGRKSSTGSVDADADGDWD</sequence>
<dbReference type="GO" id="GO:0140588">
    <property type="term" value="P:chromatin looping"/>
    <property type="evidence" value="ECO:0007669"/>
    <property type="project" value="InterPro"/>
</dbReference>
<keyword evidence="1" id="KW-0677">Repeat</keyword>
<feature type="compositionally biased region" description="Basic residues" evidence="3">
    <location>
        <begin position="675"/>
        <end position="684"/>
    </location>
</feature>
<keyword evidence="1" id="KW-0539">Nucleus</keyword>
<dbReference type="GO" id="GO:0010468">
    <property type="term" value="P:regulation of gene expression"/>
    <property type="evidence" value="ECO:0007669"/>
    <property type="project" value="InterPro"/>
</dbReference>
<accession>A0A9P4SA86</accession>
<evidence type="ECO:0000313" key="6">
    <source>
        <dbReference type="Proteomes" id="UP000799429"/>
    </source>
</evidence>
<dbReference type="GO" id="GO:0061775">
    <property type="term" value="F:cohesin loader activity"/>
    <property type="evidence" value="ECO:0007669"/>
    <property type="project" value="InterPro"/>
</dbReference>
<dbReference type="InterPro" id="IPR016024">
    <property type="entry name" value="ARM-type_fold"/>
</dbReference>
<evidence type="ECO:0000313" key="5">
    <source>
        <dbReference type="EMBL" id="KAF2838881.1"/>
    </source>
</evidence>